<evidence type="ECO:0000256" key="11">
    <source>
        <dbReference type="ARBA" id="ARBA00022842"/>
    </source>
</evidence>
<dbReference type="GO" id="GO:0003723">
    <property type="term" value="F:RNA binding"/>
    <property type="evidence" value="ECO:0007669"/>
    <property type="project" value="UniProtKB-UniRule"/>
</dbReference>
<dbReference type="EMBL" id="LNGF01000054">
    <property type="protein sequence ID" value="KYC46641.1"/>
    <property type="molecule type" value="Genomic_DNA"/>
</dbReference>
<evidence type="ECO:0000256" key="12">
    <source>
        <dbReference type="PROSITE-ProRule" id="PRU01319"/>
    </source>
</evidence>
<dbReference type="AlphaFoldDB" id="A0A150INM6"/>
<dbReference type="GO" id="GO:0006298">
    <property type="term" value="P:mismatch repair"/>
    <property type="evidence" value="ECO:0007669"/>
    <property type="project" value="TreeGrafter"/>
</dbReference>
<evidence type="ECO:0000256" key="2">
    <source>
        <dbReference type="ARBA" id="ARBA00001946"/>
    </source>
</evidence>
<evidence type="ECO:0000259" key="14">
    <source>
        <dbReference type="PROSITE" id="PS51975"/>
    </source>
</evidence>
<evidence type="ECO:0000256" key="3">
    <source>
        <dbReference type="ARBA" id="ARBA00004065"/>
    </source>
</evidence>
<comment type="cofactor">
    <cofactor evidence="12">
        <name>Mn(2+)</name>
        <dbReference type="ChEBI" id="CHEBI:29035"/>
    </cofactor>
    <cofactor evidence="12">
        <name>Mg(2+)</name>
        <dbReference type="ChEBI" id="CHEBI:18420"/>
    </cofactor>
    <text evidence="12">Manganese or magnesium. Binds 1 divalent metal ion per monomer in the absence of substrate. May bind a second metal ion after substrate binding.</text>
</comment>
<keyword evidence="11" id="KW-0460">Magnesium</keyword>
<dbReference type="InterPro" id="IPR001352">
    <property type="entry name" value="RNase_HII/HIII"/>
</dbReference>
<dbReference type="InterPro" id="IPR036397">
    <property type="entry name" value="RNaseH_sf"/>
</dbReference>
<dbReference type="GO" id="GO:0005737">
    <property type="term" value="C:cytoplasm"/>
    <property type="evidence" value="ECO:0007669"/>
    <property type="project" value="UniProtKB-SubCell"/>
</dbReference>
<dbReference type="GO" id="GO:0004523">
    <property type="term" value="F:RNA-DNA hybrid ribonuclease activity"/>
    <property type="evidence" value="ECO:0007669"/>
    <property type="project" value="UniProtKB-UniRule"/>
</dbReference>
<dbReference type="NCBIfam" id="TIGR00716">
    <property type="entry name" value="rnhC"/>
    <property type="match status" value="1"/>
</dbReference>
<evidence type="ECO:0000256" key="13">
    <source>
        <dbReference type="RuleBase" id="RU003515"/>
    </source>
</evidence>
<gene>
    <name evidence="15" type="primary">rnhB_2</name>
    <name evidence="15" type="ORF">APG11_01761</name>
</gene>
<evidence type="ECO:0000256" key="10">
    <source>
        <dbReference type="ARBA" id="ARBA00022801"/>
    </source>
</evidence>
<comment type="caution">
    <text evidence="15">The sequence shown here is derived from an EMBL/GenBank/DDBJ whole genome shotgun (WGS) entry which is preliminary data.</text>
</comment>
<evidence type="ECO:0000313" key="15">
    <source>
        <dbReference type="EMBL" id="KYC46641.1"/>
    </source>
</evidence>
<evidence type="ECO:0000256" key="9">
    <source>
        <dbReference type="ARBA" id="ARBA00022759"/>
    </source>
</evidence>
<dbReference type="GO" id="GO:0043137">
    <property type="term" value="P:DNA replication, removal of RNA primer"/>
    <property type="evidence" value="ECO:0007669"/>
    <property type="project" value="TreeGrafter"/>
</dbReference>
<comment type="catalytic activity">
    <reaction evidence="1 12 13">
        <text>Endonucleolytic cleavage to 5'-phosphomonoester.</text>
        <dbReference type="EC" id="3.1.26.4"/>
    </reaction>
</comment>
<keyword evidence="9 12" id="KW-0255">Endonuclease</keyword>
<dbReference type="InterPro" id="IPR024567">
    <property type="entry name" value="RNase_HII/HIII_dom"/>
</dbReference>
<feature type="binding site" evidence="12">
    <location>
        <position position="221"/>
    </location>
    <ligand>
        <name>a divalent metal cation</name>
        <dbReference type="ChEBI" id="CHEBI:60240"/>
    </ligand>
</feature>
<dbReference type="PROSITE" id="PS51975">
    <property type="entry name" value="RNASE_H_2"/>
    <property type="match status" value="1"/>
</dbReference>
<dbReference type="GO" id="GO:0032299">
    <property type="term" value="C:ribonuclease H2 complex"/>
    <property type="evidence" value="ECO:0007669"/>
    <property type="project" value="TreeGrafter"/>
</dbReference>
<feature type="binding site" evidence="12">
    <location>
        <position position="101"/>
    </location>
    <ligand>
        <name>a divalent metal cation</name>
        <dbReference type="ChEBI" id="CHEBI:60240"/>
    </ligand>
</feature>
<comment type="similarity">
    <text evidence="5">Belongs to the RNase HII family. RnhC subfamily.</text>
</comment>
<dbReference type="PANTHER" id="PTHR10954">
    <property type="entry name" value="RIBONUCLEASE H2 SUBUNIT A"/>
    <property type="match status" value="1"/>
</dbReference>
<evidence type="ECO:0000256" key="6">
    <source>
        <dbReference type="ARBA" id="ARBA00022490"/>
    </source>
</evidence>
<comment type="cofactor">
    <cofactor evidence="2">
        <name>Mg(2+)</name>
        <dbReference type="ChEBI" id="CHEBI:18420"/>
    </cofactor>
</comment>
<dbReference type="PANTHER" id="PTHR10954:SF23">
    <property type="entry name" value="RIBONUCLEASE"/>
    <property type="match status" value="1"/>
</dbReference>
<dbReference type="InterPro" id="IPR004641">
    <property type="entry name" value="RNase_HIII"/>
</dbReference>
<sequence length="324" mass="35809">MIEQTTNTIQKNLENNGFRVGDVQSINYGVQFSVSKGSYSRILRIYSSKKKGITIDASQLGNGEIADKIREIIGSPVESISSPASSLSQENLGYPLIGCDESGKGDYFGPLVTAAVIIDNENIAKNLKLIGVRDCKLLTDEQVLDIADKIANLLTHRGYQVETLLPEEYNQKYDEITNLNKLLAWLHASGIENLLEGLYGIVPTDIDLKKCYAKQTTLLVDQFSHKENTLKDELNTLGSCCKLIQQTHAESNVAVAAASILARSTFLIHMHEMSNDYKMRFPKGATDVISTGQKFVKAYGPDALKNVAKIHFKTTEQVVTFKND</sequence>
<dbReference type="Gene3D" id="3.30.420.10">
    <property type="entry name" value="Ribonuclease H-like superfamily/Ribonuclease H"/>
    <property type="match status" value="1"/>
</dbReference>
<organism evidence="15 16">
    <name type="scientific">Candidatus Methanofastidiosum methylothiophilum</name>
    <dbReference type="NCBI Taxonomy" id="1705564"/>
    <lineage>
        <taxon>Archaea</taxon>
        <taxon>Methanobacteriati</taxon>
        <taxon>Methanobacteriota</taxon>
        <taxon>Stenosarchaea group</taxon>
        <taxon>Candidatus Methanofastidiosia</taxon>
        <taxon>Candidatus Methanofastidiosales</taxon>
        <taxon>Candidatus Methanofastidiosaceae</taxon>
        <taxon>Candidatus Methanofastidiosum</taxon>
    </lineage>
</organism>
<evidence type="ECO:0000313" key="16">
    <source>
        <dbReference type="Proteomes" id="UP000091929"/>
    </source>
</evidence>
<dbReference type="InterPro" id="IPR012337">
    <property type="entry name" value="RNaseH-like_sf"/>
</dbReference>
<feature type="binding site" evidence="12">
    <location>
        <position position="100"/>
    </location>
    <ligand>
        <name>a divalent metal cation</name>
        <dbReference type="ChEBI" id="CHEBI:60240"/>
    </ligand>
</feature>
<dbReference type="EC" id="3.1.26.4" evidence="13"/>
<dbReference type="GO" id="GO:0046872">
    <property type="term" value="F:metal ion binding"/>
    <property type="evidence" value="ECO:0007669"/>
    <property type="project" value="UniProtKB-KW"/>
</dbReference>
<dbReference type="PATRIC" id="fig|1706437.3.peg.1772"/>
<keyword evidence="7 12" id="KW-0540">Nuclease</keyword>
<name>A0A150INM6_9EURY</name>
<comment type="subcellular location">
    <subcellularLocation>
        <location evidence="4">Cytoplasm</location>
    </subcellularLocation>
</comment>
<dbReference type="CDD" id="cd06590">
    <property type="entry name" value="RNase_HII_bacteria_HIII_like"/>
    <property type="match status" value="1"/>
</dbReference>
<proteinExistence type="inferred from homology"/>
<evidence type="ECO:0000256" key="7">
    <source>
        <dbReference type="ARBA" id="ARBA00022722"/>
    </source>
</evidence>
<dbReference type="Proteomes" id="UP000091929">
    <property type="component" value="Unassembled WGS sequence"/>
</dbReference>
<keyword evidence="10 12" id="KW-0378">Hydrolase</keyword>
<dbReference type="SUPFAM" id="SSF53098">
    <property type="entry name" value="Ribonuclease H-like"/>
    <property type="match status" value="1"/>
</dbReference>
<keyword evidence="8 12" id="KW-0479">Metal-binding</keyword>
<keyword evidence="6" id="KW-0963">Cytoplasm</keyword>
<comment type="function">
    <text evidence="3 13">Endonuclease that specifically degrades the RNA of RNA-DNA hybrids.</text>
</comment>
<feature type="domain" description="RNase H type-2" evidence="14">
    <location>
        <begin position="94"/>
        <end position="324"/>
    </location>
</feature>
<evidence type="ECO:0000256" key="1">
    <source>
        <dbReference type="ARBA" id="ARBA00000077"/>
    </source>
</evidence>
<protein>
    <recommendedName>
        <fullName evidence="13">Ribonuclease</fullName>
        <ecNumber evidence="13">3.1.26.4</ecNumber>
    </recommendedName>
</protein>
<evidence type="ECO:0000256" key="4">
    <source>
        <dbReference type="ARBA" id="ARBA00004496"/>
    </source>
</evidence>
<evidence type="ECO:0000256" key="5">
    <source>
        <dbReference type="ARBA" id="ARBA00008378"/>
    </source>
</evidence>
<evidence type="ECO:0000256" key="8">
    <source>
        <dbReference type="ARBA" id="ARBA00022723"/>
    </source>
</evidence>
<accession>A0A150INM6</accession>
<reference evidence="15 16" key="1">
    <citation type="journal article" date="2016" name="ISME J.">
        <title>Chasing the elusive Euryarchaeota class WSA2: genomes reveal a uniquely fastidious methyl-reducing methanogen.</title>
        <authorList>
            <person name="Nobu M.K."/>
            <person name="Narihiro T."/>
            <person name="Kuroda K."/>
            <person name="Mei R."/>
            <person name="Liu W.T."/>
        </authorList>
    </citation>
    <scope>NUCLEOTIDE SEQUENCE [LARGE SCALE GENOMIC DNA]</scope>
    <source>
        <strain evidence="15">B15fssc0709_Meth_Bin003</strain>
    </source>
</reference>
<dbReference type="Pfam" id="PF01351">
    <property type="entry name" value="RNase_HII"/>
    <property type="match status" value="1"/>
</dbReference>